<dbReference type="PANTHER" id="PTHR43763:SF6">
    <property type="entry name" value="XAA-PRO AMINOPEPTIDASE 1"/>
    <property type="match status" value="1"/>
</dbReference>
<dbReference type="Gene3D" id="3.90.230.10">
    <property type="entry name" value="Creatinase/methionine aminopeptidase superfamily"/>
    <property type="match status" value="1"/>
</dbReference>
<dbReference type="OrthoDB" id="9806388at2"/>
<dbReference type="AlphaFoldDB" id="A0A3B0MRJ8"/>
<gene>
    <name evidence="8" type="primary">pepE_1</name>
    <name evidence="8" type="ORF">ROE7235_02004</name>
</gene>
<dbReference type="InterPro" id="IPR050422">
    <property type="entry name" value="X-Pro_aminopeptidase_P"/>
</dbReference>
<name>A0A3B0MRJ8_9RHOB</name>
<evidence type="ECO:0000259" key="6">
    <source>
        <dbReference type="Pfam" id="PF01321"/>
    </source>
</evidence>
<keyword evidence="9" id="KW-1185">Reference proteome</keyword>
<evidence type="ECO:0000256" key="4">
    <source>
        <dbReference type="ARBA" id="ARBA00023211"/>
    </source>
</evidence>
<accession>A0A3B0MRJ8</accession>
<dbReference type="GO" id="GO:0046872">
    <property type="term" value="F:metal ion binding"/>
    <property type="evidence" value="ECO:0007669"/>
    <property type="project" value="UniProtKB-KW"/>
</dbReference>
<keyword evidence="8" id="KW-0645">Protease</keyword>
<dbReference type="Pfam" id="PF01321">
    <property type="entry name" value="Creatinase_N"/>
    <property type="match status" value="1"/>
</dbReference>
<evidence type="ECO:0000259" key="7">
    <source>
        <dbReference type="Pfam" id="PF16188"/>
    </source>
</evidence>
<keyword evidence="2" id="KW-0479">Metal-binding</keyword>
<dbReference type="InterPro" id="IPR000587">
    <property type="entry name" value="Creatinase_N"/>
</dbReference>
<dbReference type="Pfam" id="PF16188">
    <property type="entry name" value="Peptidase_M24_C"/>
    <property type="match status" value="1"/>
</dbReference>
<dbReference type="InterPro" id="IPR032416">
    <property type="entry name" value="Peptidase_M24_C"/>
</dbReference>
<dbReference type="Pfam" id="PF16189">
    <property type="entry name" value="Creatinase_N_2"/>
    <property type="match status" value="1"/>
</dbReference>
<proteinExistence type="inferred from homology"/>
<feature type="domain" description="Peptidase M24 C-terminal" evidence="7">
    <location>
        <begin position="544"/>
        <end position="603"/>
    </location>
</feature>
<dbReference type="FunFam" id="3.90.230.10:FF:000007">
    <property type="entry name" value="Xaa-Pro aminopeptidase P"/>
    <property type="match status" value="1"/>
</dbReference>
<evidence type="ECO:0000313" key="9">
    <source>
        <dbReference type="Proteomes" id="UP000272908"/>
    </source>
</evidence>
<dbReference type="GO" id="GO:0005737">
    <property type="term" value="C:cytoplasm"/>
    <property type="evidence" value="ECO:0007669"/>
    <property type="project" value="UniProtKB-ARBA"/>
</dbReference>
<feature type="domain" description="Peptidase M24" evidence="5">
    <location>
        <begin position="314"/>
        <end position="531"/>
    </location>
</feature>
<dbReference type="EC" id="3.4.13.-" evidence="8"/>
<dbReference type="Proteomes" id="UP000272908">
    <property type="component" value="Unassembled WGS sequence"/>
</dbReference>
<evidence type="ECO:0000256" key="2">
    <source>
        <dbReference type="ARBA" id="ARBA00022723"/>
    </source>
</evidence>
<reference evidence="9" key="1">
    <citation type="submission" date="2018-08" db="EMBL/GenBank/DDBJ databases">
        <authorList>
            <person name="Rodrigo-Torres L."/>
            <person name="Arahal R. D."/>
            <person name="Lucena T."/>
        </authorList>
    </citation>
    <scope>NUCLEOTIDE SEQUENCE [LARGE SCALE GENOMIC DNA]</scope>
    <source>
        <strain evidence="9">CECT 7235</strain>
    </source>
</reference>
<dbReference type="CDD" id="cd01085">
    <property type="entry name" value="APP"/>
    <property type="match status" value="1"/>
</dbReference>
<evidence type="ECO:0000313" key="8">
    <source>
        <dbReference type="EMBL" id="SUZ32249.1"/>
    </source>
</evidence>
<keyword evidence="8" id="KW-0224">Dipeptidase</keyword>
<dbReference type="PANTHER" id="PTHR43763">
    <property type="entry name" value="XAA-PRO AMINOPEPTIDASE 1"/>
    <property type="match status" value="1"/>
</dbReference>
<dbReference type="SUPFAM" id="SSF53092">
    <property type="entry name" value="Creatinase/prolidase N-terminal domain"/>
    <property type="match status" value="1"/>
</dbReference>
<protein>
    <submittedName>
        <fullName evidence="8">Putative dipeptidase PepE</fullName>
        <ecNumber evidence="8">3.4.13.-</ecNumber>
    </submittedName>
</protein>
<dbReference type="InterPro" id="IPR000994">
    <property type="entry name" value="Pept_M24"/>
</dbReference>
<dbReference type="EMBL" id="UIHC01000017">
    <property type="protein sequence ID" value="SUZ32249.1"/>
    <property type="molecule type" value="Genomic_DNA"/>
</dbReference>
<keyword evidence="3 8" id="KW-0378">Hydrolase</keyword>
<dbReference type="Pfam" id="PF00557">
    <property type="entry name" value="Peptidase_M24"/>
    <property type="match status" value="1"/>
</dbReference>
<keyword evidence="4" id="KW-0464">Manganese</keyword>
<organism evidence="8 9">
    <name type="scientific">Roseinatronobacter ekhonensis</name>
    <dbReference type="NCBI Taxonomy" id="254356"/>
    <lineage>
        <taxon>Bacteria</taxon>
        <taxon>Pseudomonadati</taxon>
        <taxon>Pseudomonadota</taxon>
        <taxon>Alphaproteobacteria</taxon>
        <taxon>Rhodobacterales</taxon>
        <taxon>Paracoccaceae</taxon>
        <taxon>Roseinatronobacter</taxon>
    </lineage>
</organism>
<dbReference type="RefSeq" id="WP_121095145.1">
    <property type="nucleotide sequence ID" value="NZ_UIHC01000017.1"/>
</dbReference>
<feature type="domain" description="Creatinase N-terminal" evidence="6">
    <location>
        <begin position="17"/>
        <end position="150"/>
    </location>
</feature>
<evidence type="ECO:0000256" key="1">
    <source>
        <dbReference type="ARBA" id="ARBA00008766"/>
    </source>
</evidence>
<dbReference type="GO" id="GO:0070006">
    <property type="term" value="F:metalloaminopeptidase activity"/>
    <property type="evidence" value="ECO:0007669"/>
    <property type="project" value="InterPro"/>
</dbReference>
<sequence length="605" mass="65265">MLQSFSAQSRPQDGPPRLAALRDSMAARGVDGVIVPRADLHQGEYVAPCDERLAWLTGFTGSAGFCIALHERAGLFVDGRYRVQARAQCAEAFDIAPWPETRPADWLRMACPNGAVIGFDPWLHTRDELDVLERGLAGSGIALTRTPNMIDPLWQGRPAPPMGSAMAYPEALAGTGSAQKRTDAALALDQNDQTAAVLTQPDSICWLLNLRGADLPRLPVVQALAVLHVDGRVDLFAHGAKFDGLTLEAGINLRPAEAFEPALRSLSGPVRVDTATAPVAVCDILAEAGIEIAPMQDPCLAPKARKSAAELDGARAAHLRDGAAMAEFLCWLDGQAQKLLEDPAHVVTEIDIVRHLEACRTATGALRDISFDTIAGSGPNGAIVHYRVTEDSNRRLWPGDLMLVDSGGQYLDGTTDITRTIAIGPVAQLESACFTRVLQGMIALSRARFPRGVAGGHLDALARYPLWLAGLDYDHGTGHGVGAYLSVHEGPQRLSRVSQVPLAEGMILSNEPGYYREGAFGIRLENLVAVRQGVAPDGGEPRDWLEFETLTLAPIDRRLIVVDELTEGERDWLDAYHARVRMSLSPLVSPVTRDWLDMACAPLRV</sequence>
<dbReference type="InterPro" id="IPR036005">
    <property type="entry name" value="Creatinase/aminopeptidase-like"/>
</dbReference>
<evidence type="ECO:0000259" key="5">
    <source>
        <dbReference type="Pfam" id="PF00557"/>
    </source>
</evidence>
<dbReference type="SUPFAM" id="SSF55920">
    <property type="entry name" value="Creatinase/aminopeptidase"/>
    <property type="match status" value="1"/>
</dbReference>
<dbReference type="GO" id="GO:0016805">
    <property type="term" value="F:dipeptidase activity"/>
    <property type="evidence" value="ECO:0007669"/>
    <property type="project" value="UniProtKB-KW"/>
</dbReference>
<evidence type="ECO:0000256" key="3">
    <source>
        <dbReference type="ARBA" id="ARBA00022801"/>
    </source>
</evidence>
<dbReference type="InterPro" id="IPR033740">
    <property type="entry name" value="Pept_M24B"/>
</dbReference>
<dbReference type="InterPro" id="IPR029149">
    <property type="entry name" value="Creatin/AminoP/Spt16_N"/>
</dbReference>
<comment type="similarity">
    <text evidence="1">Belongs to the peptidase M24B family.</text>
</comment>
<dbReference type="Gene3D" id="3.40.350.10">
    <property type="entry name" value="Creatinase/prolidase N-terminal domain"/>
    <property type="match status" value="2"/>
</dbReference>